<evidence type="ECO:0000259" key="3">
    <source>
        <dbReference type="Pfam" id="PF06747"/>
    </source>
</evidence>
<dbReference type="PROSITE" id="PS51808">
    <property type="entry name" value="CHCH"/>
    <property type="match status" value="1"/>
</dbReference>
<evidence type="ECO:0000256" key="2">
    <source>
        <dbReference type="SAM" id="MobiDB-lite"/>
    </source>
</evidence>
<dbReference type="EMBL" id="HE580267">
    <property type="protein sequence ID" value="CCD22444.1"/>
    <property type="molecule type" value="Genomic_DNA"/>
</dbReference>
<protein>
    <recommendedName>
        <fullName evidence="3">CHCH domain-containing protein</fullName>
    </recommendedName>
</protein>
<proteinExistence type="predicted"/>
<sequence length="95" mass="11299">MSNEKEQGRPNYYEQAKEEYKELAEDEDPDVWDKRINATGCYIENLALQLCHADTNDWRQCFKEMEMFKKCWQKNGNLERVPTVDVPGFSTFPKK</sequence>
<accession>G0W3Q6</accession>
<reference evidence="4 5" key="1">
    <citation type="journal article" date="2011" name="Proc. Natl. Acad. Sci. U.S.A.">
        <title>Evolutionary erosion of yeast sex chromosomes by mating-type switching accidents.</title>
        <authorList>
            <person name="Gordon J.L."/>
            <person name="Armisen D."/>
            <person name="Proux-Wera E."/>
            <person name="Oheigeartaigh S.S."/>
            <person name="Byrne K.P."/>
            <person name="Wolfe K.H."/>
        </authorList>
    </citation>
    <scope>NUCLEOTIDE SEQUENCE [LARGE SCALE GENOMIC DNA]</scope>
    <source>
        <strain evidence="5">ATCC 10597 / BCRC 20456 / CBS 421 / NBRC 0211 / NRRL Y-12639</strain>
    </source>
</reference>
<dbReference type="Proteomes" id="UP000000689">
    <property type="component" value="Chromosome 1"/>
</dbReference>
<evidence type="ECO:0000313" key="4">
    <source>
        <dbReference type="EMBL" id="CCD22444.1"/>
    </source>
</evidence>
<dbReference type="InterPro" id="IPR010625">
    <property type="entry name" value="CHCH"/>
</dbReference>
<dbReference type="OrthoDB" id="5586401at2759"/>
<organism evidence="4 5">
    <name type="scientific">Naumovozyma dairenensis (strain ATCC 10597 / BCRC 20456 / CBS 421 / NBRC 0211 / NRRL Y-12639)</name>
    <name type="common">Saccharomyces dairenensis</name>
    <dbReference type="NCBI Taxonomy" id="1071378"/>
    <lineage>
        <taxon>Eukaryota</taxon>
        <taxon>Fungi</taxon>
        <taxon>Dikarya</taxon>
        <taxon>Ascomycota</taxon>
        <taxon>Saccharomycotina</taxon>
        <taxon>Saccharomycetes</taxon>
        <taxon>Saccharomycetales</taxon>
        <taxon>Saccharomycetaceae</taxon>
        <taxon>Naumovozyma</taxon>
    </lineage>
</organism>
<dbReference type="OMA" id="QCFKEME"/>
<dbReference type="InterPro" id="IPR039870">
    <property type="entry name" value="Coa4-like"/>
</dbReference>
<dbReference type="GO" id="GO:0005758">
    <property type="term" value="C:mitochondrial intermembrane space"/>
    <property type="evidence" value="ECO:0007669"/>
    <property type="project" value="InterPro"/>
</dbReference>
<keyword evidence="5" id="KW-1185">Reference proteome</keyword>
<dbReference type="STRING" id="1071378.G0W3Q6"/>
<dbReference type="eggNOG" id="KOG4138">
    <property type="taxonomic scope" value="Eukaryota"/>
</dbReference>
<evidence type="ECO:0000256" key="1">
    <source>
        <dbReference type="ARBA" id="ARBA00023157"/>
    </source>
</evidence>
<gene>
    <name evidence="4" type="primary">NDAI0A02870</name>
    <name evidence="4" type="ordered locus">NDAI_0A02870</name>
</gene>
<dbReference type="RefSeq" id="XP_003667687.1">
    <property type="nucleotide sequence ID" value="XM_003667639.1"/>
</dbReference>
<dbReference type="GeneID" id="11493895"/>
<dbReference type="AlphaFoldDB" id="G0W3Q6"/>
<name>G0W3Q6_NAUDC</name>
<dbReference type="PANTHER" id="PTHR13639">
    <property type="entry name" value="CYTOCHROME C OXIDASE ASSEMBLY FACTOR 4 HOMOLOG, MITOCHONDRIAL"/>
    <property type="match status" value="1"/>
</dbReference>
<dbReference type="HOGENOM" id="CLU_169171_0_0_1"/>
<evidence type="ECO:0000313" key="5">
    <source>
        <dbReference type="Proteomes" id="UP000000689"/>
    </source>
</evidence>
<dbReference type="GO" id="GO:0033617">
    <property type="term" value="P:mitochondrial respiratory chain complex IV assembly"/>
    <property type="evidence" value="ECO:0007669"/>
    <property type="project" value="InterPro"/>
</dbReference>
<feature type="domain" description="CHCH" evidence="3">
    <location>
        <begin position="41"/>
        <end position="74"/>
    </location>
</feature>
<dbReference type="Pfam" id="PF06747">
    <property type="entry name" value="CHCH"/>
    <property type="match status" value="1"/>
</dbReference>
<feature type="region of interest" description="Disordered" evidence="2">
    <location>
        <begin position="1"/>
        <end position="20"/>
    </location>
</feature>
<dbReference type="PANTHER" id="PTHR13639:SF2">
    <property type="entry name" value="CYTOCHROME C OXIDASE ASSEMBLY FACTOR 4 HOMOLOG, MITOCHONDRIAL"/>
    <property type="match status" value="1"/>
</dbReference>
<keyword evidence="1" id="KW-1015">Disulfide bond</keyword>
<dbReference type="KEGG" id="ndi:NDAI_0A02870"/>